<evidence type="ECO:0000313" key="10">
    <source>
        <dbReference type="Proteomes" id="UP000001307"/>
    </source>
</evidence>
<feature type="region of interest" description="Disordered" evidence="7">
    <location>
        <begin position="965"/>
        <end position="1038"/>
    </location>
</feature>
<proteinExistence type="predicted"/>
<dbReference type="InParanoid" id="E4X1T5"/>
<evidence type="ECO:0000256" key="3">
    <source>
        <dbReference type="ARBA" id="ARBA00022679"/>
    </source>
</evidence>
<reference evidence="9" key="1">
    <citation type="journal article" date="2010" name="Science">
        <title>Plasticity of animal genome architecture unmasked by rapid evolution of a pelagic tunicate.</title>
        <authorList>
            <person name="Denoeud F."/>
            <person name="Henriet S."/>
            <person name="Mungpakdee S."/>
            <person name="Aury J.M."/>
            <person name="Da Silva C."/>
            <person name="Brinkmann H."/>
            <person name="Mikhaleva J."/>
            <person name="Olsen L.C."/>
            <person name="Jubin C."/>
            <person name="Canestro C."/>
            <person name="Bouquet J.M."/>
            <person name="Danks G."/>
            <person name="Poulain J."/>
            <person name="Campsteijn C."/>
            <person name="Adamski M."/>
            <person name="Cross I."/>
            <person name="Yadetie F."/>
            <person name="Muffato M."/>
            <person name="Louis A."/>
            <person name="Butcher S."/>
            <person name="Tsagkogeorga G."/>
            <person name="Konrad A."/>
            <person name="Singh S."/>
            <person name="Jensen M.F."/>
            <person name="Cong E.H."/>
            <person name="Eikeseth-Otteraa H."/>
            <person name="Noel B."/>
            <person name="Anthouard V."/>
            <person name="Porcel B.M."/>
            <person name="Kachouri-Lafond R."/>
            <person name="Nishino A."/>
            <person name="Ugolini M."/>
            <person name="Chourrout P."/>
            <person name="Nishida H."/>
            <person name="Aasland R."/>
            <person name="Huzurbazar S."/>
            <person name="Westhof E."/>
            <person name="Delsuc F."/>
            <person name="Lehrach H."/>
            <person name="Reinhardt R."/>
            <person name="Weissenbach J."/>
            <person name="Roy S.W."/>
            <person name="Artiguenave F."/>
            <person name="Postlethwait J.H."/>
            <person name="Manak J.R."/>
            <person name="Thompson E.M."/>
            <person name="Jaillon O."/>
            <person name="Du Pasquier L."/>
            <person name="Boudinot P."/>
            <person name="Liberles D.A."/>
            <person name="Volff J.N."/>
            <person name="Philippe H."/>
            <person name="Lenhard B."/>
            <person name="Roest Crollius H."/>
            <person name="Wincker P."/>
            <person name="Chourrout D."/>
        </authorList>
    </citation>
    <scope>NUCLEOTIDE SEQUENCE [LARGE SCALE GENOMIC DNA]</scope>
</reference>
<dbReference type="InterPro" id="IPR001878">
    <property type="entry name" value="Znf_CCHC"/>
</dbReference>
<dbReference type="SUPFAM" id="SSF81301">
    <property type="entry name" value="Nucleotidyltransferase"/>
    <property type="match status" value="2"/>
</dbReference>
<dbReference type="SUPFAM" id="SSF81631">
    <property type="entry name" value="PAP/OAS1 substrate-binding domain"/>
    <property type="match status" value="2"/>
</dbReference>
<dbReference type="SUPFAM" id="SSF57756">
    <property type="entry name" value="Retrovirus zinc finger-like domains"/>
    <property type="match status" value="1"/>
</dbReference>
<dbReference type="GO" id="GO:0003676">
    <property type="term" value="F:nucleic acid binding"/>
    <property type="evidence" value="ECO:0007669"/>
    <property type="project" value="InterPro"/>
</dbReference>
<dbReference type="PANTHER" id="PTHR12271">
    <property type="entry name" value="POLY A POLYMERASE CID PAP -RELATED"/>
    <property type="match status" value="1"/>
</dbReference>
<evidence type="ECO:0000256" key="7">
    <source>
        <dbReference type="SAM" id="MobiDB-lite"/>
    </source>
</evidence>
<feature type="compositionally biased region" description="Acidic residues" evidence="7">
    <location>
        <begin position="456"/>
        <end position="476"/>
    </location>
</feature>
<evidence type="ECO:0000256" key="5">
    <source>
        <dbReference type="ARBA" id="ARBA00022842"/>
    </source>
</evidence>
<dbReference type="GO" id="GO:0008270">
    <property type="term" value="F:zinc ion binding"/>
    <property type="evidence" value="ECO:0007669"/>
    <property type="project" value="UniProtKB-KW"/>
</dbReference>
<evidence type="ECO:0000259" key="8">
    <source>
        <dbReference type="PROSITE" id="PS50158"/>
    </source>
</evidence>
<protein>
    <recommendedName>
        <fullName evidence="8">CCHC-type domain-containing protein</fullName>
    </recommendedName>
</protein>
<keyword evidence="3" id="KW-0808">Transferase</keyword>
<feature type="domain" description="CCHC-type" evidence="8">
    <location>
        <begin position="951"/>
        <end position="966"/>
    </location>
</feature>
<dbReference type="Gene3D" id="4.10.60.10">
    <property type="entry name" value="Zinc finger, CCHC-type"/>
    <property type="match status" value="1"/>
</dbReference>
<feature type="compositionally biased region" description="Polar residues" evidence="7">
    <location>
        <begin position="402"/>
        <end position="418"/>
    </location>
</feature>
<dbReference type="InterPro" id="IPR036875">
    <property type="entry name" value="Znf_CCHC_sf"/>
</dbReference>
<evidence type="ECO:0000256" key="1">
    <source>
        <dbReference type="ARBA" id="ARBA00001936"/>
    </source>
</evidence>
<dbReference type="Gene3D" id="1.10.1410.10">
    <property type="match status" value="2"/>
</dbReference>
<dbReference type="PANTHER" id="PTHR12271:SF66">
    <property type="entry name" value="TERMINAL URIDYLYLTRANSFERASE TAILOR"/>
    <property type="match status" value="1"/>
</dbReference>
<evidence type="ECO:0000313" key="9">
    <source>
        <dbReference type="EMBL" id="CBY23402.1"/>
    </source>
</evidence>
<dbReference type="CDD" id="cd05402">
    <property type="entry name" value="NT_PAP_TUTase"/>
    <property type="match status" value="1"/>
</dbReference>
<dbReference type="GO" id="GO:0005737">
    <property type="term" value="C:cytoplasm"/>
    <property type="evidence" value="ECO:0007669"/>
    <property type="project" value="UniProtKB-SubCell"/>
</dbReference>
<dbReference type="PROSITE" id="PS50158">
    <property type="entry name" value="ZF_CCHC"/>
    <property type="match status" value="2"/>
</dbReference>
<gene>
    <name evidence="9" type="ORF">GSOID_T00015837001</name>
</gene>
<keyword evidence="4" id="KW-0479">Metal-binding</keyword>
<dbReference type="Pfam" id="PF03828">
    <property type="entry name" value="PAP_assoc"/>
    <property type="match status" value="2"/>
</dbReference>
<keyword evidence="10" id="KW-1185">Reference proteome</keyword>
<feature type="region of interest" description="Disordered" evidence="7">
    <location>
        <begin position="1087"/>
        <end position="1120"/>
    </location>
</feature>
<dbReference type="Proteomes" id="UP000001307">
    <property type="component" value="Unassembled WGS sequence"/>
</dbReference>
<feature type="region of interest" description="Disordered" evidence="7">
    <location>
        <begin position="399"/>
        <end position="476"/>
    </location>
</feature>
<comment type="cofactor">
    <cofactor evidence="1">
        <name>Mn(2+)</name>
        <dbReference type="ChEBI" id="CHEBI:29035"/>
    </cofactor>
</comment>
<evidence type="ECO:0000256" key="6">
    <source>
        <dbReference type="PROSITE-ProRule" id="PRU00047"/>
    </source>
</evidence>
<dbReference type="GO" id="GO:0031123">
    <property type="term" value="P:RNA 3'-end processing"/>
    <property type="evidence" value="ECO:0007669"/>
    <property type="project" value="TreeGrafter"/>
</dbReference>
<dbReference type="Pfam" id="PF00098">
    <property type="entry name" value="zf-CCHC"/>
    <property type="match status" value="2"/>
</dbReference>
<dbReference type="GO" id="GO:1990817">
    <property type="term" value="F:poly(A) RNA polymerase activity"/>
    <property type="evidence" value="ECO:0007669"/>
    <property type="project" value="UniProtKB-EC"/>
</dbReference>
<sequence length="1120" mass="127751">MSFPNKENALHHCYRDSYHKNLKSKVFELENARLAGSRFSLDDNPDRLAMLNAELQSILDKRQNSIDFHKRTECFERIAAILKKFQPDIKVQLYGSTAYEAVLETSDINICVSNEGTRANTLLSQIFYFLKDLTNDPDAKLRAVRDYFYASGASSSVGFTPHVAAFDQETGIKLTIIGADHDRTSRIKTANLIKFYLTYEPKIQRLALIFRQWAHWCGLDEPDNGTLPAFNLVLCVIFFFQKKGWVPFLHEKTDCNVNSCELIFEDDTIDSTSEPHTIEQDTVTLEIETMESKTDDQITVDEEELEDEESLLEGSCVPKDMCLAKLLVELFNFIAYEINYEKEFISIRERNLTRGSLNLGVKRIAIQDPFIPTKNAARTMSSPANFEFWKAKLRVTYDKSRTPSPKTSPRDSTPSPILTSEKKNESLASIASAEDDLETPRPSEESTLEETKATSDEDDDSASSNGDDDSNSELDYEPSEVIASVCSKVSNDPIFKRMTAVFDRECVATGPLPKRMCALCRSENCAGDNCPDDIERVRLEELPEMKTTDYAWLDGVLMKLYRRKKPSEKEINQRERALKFIQNFMEMNFDKNSRLELFGSSRNGFGFSGSDLDICLTFAGHDNEPPEIYSDAVDVIKGVANAFKSNSIFSNIVAITQAKVPIVKFDLHLDTSVKFEADISYYNVLAKRNTKLLRTYCLLDSRCEVLGYLVKAMVKEVGIGDASRGSLSSYAYTLMMIHFLQNEGVLPVLQELHDGEERPEYMVEGFNTWFQEDPIRIAAFINNRTDAQTNDCLSKLWVKFLRYYTEDFNFERDVVQCQQSGRLSLFEKEWTSKCISIEDPFDYNHNLGAGVSRKMANYIISVFRRARQVFGSFDISIYNKPPAAPEVNVDVFCDILISKALLTNGEEVPSDRCCRICGKIGHFIKDCPLSSRNRRLAEKNGNIVETPPRPCFVCNQVGHLKKDCPNKDLRRQQRNYKNYDRLQNAPKLDLDSQNHKHDSRFRRYNQEAQTRGSPGDRAEYMRTARPNSGQPQFRPSPLAHQSGVMLQHNLAQLKFEHGNDLNSTVNRLNRADAQYYQSVRNTMAIHQSMQARQRAESELQHQQHSGGQHAIPERPRTYTG</sequence>
<dbReference type="OrthoDB" id="407432at2759"/>
<dbReference type="SMART" id="SM00343">
    <property type="entry name" value="ZnF_C2HC"/>
    <property type="match status" value="2"/>
</dbReference>
<evidence type="ECO:0000256" key="4">
    <source>
        <dbReference type="ARBA" id="ARBA00022723"/>
    </source>
</evidence>
<dbReference type="Gene3D" id="3.30.460.10">
    <property type="entry name" value="Beta Polymerase, domain 2"/>
    <property type="match status" value="2"/>
</dbReference>
<evidence type="ECO:0000256" key="2">
    <source>
        <dbReference type="ARBA" id="ARBA00001946"/>
    </source>
</evidence>
<comment type="cofactor">
    <cofactor evidence="2">
        <name>Mg(2+)</name>
        <dbReference type="ChEBI" id="CHEBI:18420"/>
    </cofactor>
</comment>
<dbReference type="FunCoup" id="E4X1T5">
    <property type="interactions" value="46"/>
</dbReference>
<dbReference type="AlphaFoldDB" id="E4X1T5"/>
<feature type="domain" description="CCHC-type" evidence="8">
    <location>
        <begin position="914"/>
        <end position="928"/>
    </location>
</feature>
<dbReference type="InterPro" id="IPR054708">
    <property type="entry name" value="MTPAP-like_central"/>
</dbReference>
<keyword evidence="5" id="KW-0460">Magnesium</keyword>
<keyword evidence="6" id="KW-0863">Zinc-finger</keyword>
<dbReference type="InterPro" id="IPR043519">
    <property type="entry name" value="NT_sf"/>
</dbReference>
<keyword evidence="6" id="KW-0862">Zinc</keyword>
<name>E4X1T5_OIKDI</name>
<dbReference type="InterPro" id="IPR002058">
    <property type="entry name" value="PAP_assoc"/>
</dbReference>
<feature type="compositionally biased region" description="Basic and acidic residues" evidence="7">
    <location>
        <begin position="1111"/>
        <end position="1120"/>
    </location>
</feature>
<organism evidence="9">
    <name type="scientific">Oikopleura dioica</name>
    <name type="common">Tunicate</name>
    <dbReference type="NCBI Taxonomy" id="34765"/>
    <lineage>
        <taxon>Eukaryota</taxon>
        <taxon>Metazoa</taxon>
        <taxon>Chordata</taxon>
        <taxon>Tunicata</taxon>
        <taxon>Appendicularia</taxon>
        <taxon>Copelata</taxon>
        <taxon>Oikopleuridae</taxon>
        <taxon>Oikopleura</taxon>
    </lineage>
</organism>
<accession>E4X1T5</accession>
<feature type="compositionally biased region" description="Basic and acidic residues" evidence="7">
    <location>
        <begin position="438"/>
        <end position="455"/>
    </location>
</feature>
<dbReference type="EMBL" id="FN653021">
    <property type="protein sequence ID" value="CBY23402.1"/>
    <property type="molecule type" value="Genomic_DNA"/>
</dbReference>
<dbReference type="Pfam" id="PF22600">
    <property type="entry name" value="MTPAP-like_central"/>
    <property type="match status" value="2"/>
</dbReference>